<dbReference type="PANTHER" id="PTHR39335:SF1">
    <property type="entry name" value="BLL4220 PROTEIN"/>
    <property type="match status" value="1"/>
</dbReference>
<dbReference type="EMBL" id="JBHSKJ010000001">
    <property type="protein sequence ID" value="MFC5143110.1"/>
    <property type="molecule type" value="Genomic_DNA"/>
</dbReference>
<organism evidence="3 4">
    <name type="scientific">Streptomyces aureoversilis</name>
    <dbReference type="NCBI Taxonomy" id="67277"/>
    <lineage>
        <taxon>Bacteria</taxon>
        <taxon>Bacillati</taxon>
        <taxon>Actinomycetota</taxon>
        <taxon>Actinomycetes</taxon>
        <taxon>Kitasatosporales</taxon>
        <taxon>Streptomycetaceae</taxon>
        <taxon>Streptomyces</taxon>
    </lineage>
</organism>
<dbReference type="Proteomes" id="UP001596222">
    <property type="component" value="Unassembled WGS sequence"/>
</dbReference>
<sequence>MNKLRHASLAGAAITVMMLTAACGGGDSSTKDDYGKAPAGSSSKIGEGYGAGGSGYGSGDNSQTQAKNAPAKEMTVREAPGIGSVVADSAGMTLYRFDKDTAQPPASTCDGDCAKAWPPVPAGDATAASGIAAKVGEVQRADGTKQLTLAGWPVYRYAKDTAPGDAKGQGVGGTWSAFAPDGKKAGAKQEEKDGKKGQEQEGEKEKGEEKEGEEQGGKPAAAGVSVADNPALGKILVDGRGRTLYRFAKDSAWPMKFACTGTCLETWKPAKPVEKSAVRGVPEKLITTVTRPDGTEQLAVDCWPVYWFTGDKKPGDTAGQGKQGLWFAVNDQGKKVASAPAA</sequence>
<dbReference type="NCBIfam" id="NF040526">
    <property type="entry name" value="SCO0930_lipo"/>
    <property type="match status" value="1"/>
</dbReference>
<protein>
    <submittedName>
        <fullName evidence="3">SCO0930 family lipoprotein</fullName>
    </submittedName>
</protein>
<gene>
    <name evidence="3" type="ORF">ACFPP6_00135</name>
</gene>
<feature type="region of interest" description="Disordered" evidence="1">
    <location>
        <begin position="51"/>
        <end position="76"/>
    </location>
</feature>
<evidence type="ECO:0000313" key="4">
    <source>
        <dbReference type="Proteomes" id="UP001596222"/>
    </source>
</evidence>
<feature type="region of interest" description="Disordered" evidence="1">
    <location>
        <begin position="163"/>
        <end position="225"/>
    </location>
</feature>
<keyword evidence="3" id="KW-0449">Lipoprotein</keyword>
<comment type="caution">
    <text evidence="3">The sequence shown here is derived from an EMBL/GenBank/DDBJ whole genome shotgun (WGS) entry which is preliminary data.</text>
</comment>
<evidence type="ECO:0000256" key="2">
    <source>
        <dbReference type="SAM" id="SignalP"/>
    </source>
</evidence>
<dbReference type="PROSITE" id="PS51257">
    <property type="entry name" value="PROKAR_LIPOPROTEIN"/>
    <property type="match status" value="1"/>
</dbReference>
<accession>A0ABV9ZP97</accession>
<evidence type="ECO:0000256" key="1">
    <source>
        <dbReference type="SAM" id="MobiDB-lite"/>
    </source>
</evidence>
<evidence type="ECO:0000313" key="3">
    <source>
        <dbReference type="EMBL" id="MFC5143110.1"/>
    </source>
</evidence>
<feature type="compositionally biased region" description="Basic and acidic residues" evidence="1">
    <location>
        <begin position="181"/>
        <end position="216"/>
    </location>
</feature>
<feature type="chain" id="PRO_5046242190" evidence="2">
    <location>
        <begin position="22"/>
        <end position="342"/>
    </location>
</feature>
<dbReference type="PANTHER" id="PTHR39335">
    <property type="entry name" value="BLL4220 PROTEIN"/>
    <property type="match status" value="1"/>
</dbReference>
<keyword evidence="2" id="KW-0732">Signal</keyword>
<dbReference type="InterPro" id="IPR005297">
    <property type="entry name" value="Lipoprotein_repeat"/>
</dbReference>
<feature type="region of interest" description="Disordered" evidence="1">
    <location>
        <begin position="27"/>
        <end position="46"/>
    </location>
</feature>
<feature type="signal peptide" evidence="2">
    <location>
        <begin position="1"/>
        <end position="21"/>
    </location>
</feature>
<proteinExistence type="predicted"/>
<keyword evidence="4" id="KW-1185">Reference proteome</keyword>
<dbReference type="Pfam" id="PF03640">
    <property type="entry name" value="Lipoprotein_15"/>
    <property type="match status" value="4"/>
</dbReference>
<dbReference type="RefSeq" id="WP_382035407.1">
    <property type="nucleotide sequence ID" value="NZ_JBHSKJ010000001.1"/>
</dbReference>
<dbReference type="InterPro" id="IPR047910">
    <property type="entry name" value="SCO0930-like"/>
</dbReference>
<name>A0ABV9ZP97_9ACTN</name>
<reference evidence="4" key="1">
    <citation type="journal article" date="2019" name="Int. J. Syst. Evol. Microbiol.">
        <title>The Global Catalogue of Microorganisms (GCM) 10K type strain sequencing project: providing services to taxonomists for standard genome sequencing and annotation.</title>
        <authorList>
            <consortium name="The Broad Institute Genomics Platform"/>
            <consortium name="The Broad Institute Genome Sequencing Center for Infectious Disease"/>
            <person name="Wu L."/>
            <person name="Ma J."/>
        </authorList>
    </citation>
    <scope>NUCLEOTIDE SEQUENCE [LARGE SCALE GENOMIC DNA]</scope>
    <source>
        <strain evidence="4">CGMCC 4.1641</strain>
    </source>
</reference>